<sequence>MTRARPAETARVYLAALLAGDDPVRAVGGHYGCTAAAARQRIARARARGIDLASPTGPAGPFLLSRDPDGTWTIQSTDAPPAPEQPAELTPEERADARKLFETGGACPHCGGIHVRACPRVKAIEFSGAGIDGLPRIQRVEFWETWPQDAVLWPEDVQEPAQEPPESTA</sequence>
<keyword evidence="2" id="KW-1185">Reference proteome</keyword>
<name>A0ABP8U9G2_9ACTN</name>
<dbReference type="EMBL" id="BAABHK010000004">
    <property type="protein sequence ID" value="GAA4626907.1"/>
    <property type="molecule type" value="Genomic_DNA"/>
</dbReference>
<reference evidence="2" key="1">
    <citation type="journal article" date="2019" name="Int. J. Syst. Evol. Microbiol.">
        <title>The Global Catalogue of Microorganisms (GCM) 10K type strain sequencing project: providing services to taxonomists for standard genome sequencing and annotation.</title>
        <authorList>
            <consortium name="The Broad Institute Genomics Platform"/>
            <consortium name="The Broad Institute Genome Sequencing Center for Infectious Disease"/>
            <person name="Wu L."/>
            <person name="Ma J."/>
        </authorList>
    </citation>
    <scope>NUCLEOTIDE SEQUENCE [LARGE SCALE GENOMIC DNA]</scope>
    <source>
        <strain evidence="2">JCM 17939</strain>
    </source>
</reference>
<evidence type="ECO:0000313" key="1">
    <source>
        <dbReference type="EMBL" id="GAA4626907.1"/>
    </source>
</evidence>
<gene>
    <name evidence="1" type="ORF">GCM10023196_037060</name>
</gene>
<evidence type="ECO:0000313" key="2">
    <source>
        <dbReference type="Proteomes" id="UP001501442"/>
    </source>
</evidence>
<proteinExistence type="predicted"/>
<protein>
    <submittedName>
        <fullName evidence="1">Uncharacterized protein</fullName>
    </submittedName>
</protein>
<organism evidence="1 2">
    <name type="scientific">Actinoallomurus vinaceus</name>
    <dbReference type="NCBI Taxonomy" id="1080074"/>
    <lineage>
        <taxon>Bacteria</taxon>
        <taxon>Bacillati</taxon>
        <taxon>Actinomycetota</taxon>
        <taxon>Actinomycetes</taxon>
        <taxon>Streptosporangiales</taxon>
        <taxon>Thermomonosporaceae</taxon>
        <taxon>Actinoallomurus</taxon>
    </lineage>
</organism>
<dbReference type="Proteomes" id="UP001501442">
    <property type="component" value="Unassembled WGS sequence"/>
</dbReference>
<comment type="caution">
    <text evidence="1">The sequence shown here is derived from an EMBL/GenBank/DDBJ whole genome shotgun (WGS) entry which is preliminary data.</text>
</comment>
<dbReference type="RefSeq" id="WP_345432097.1">
    <property type="nucleotide sequence ID" value="NZ_BAABHK010000004.1"/>
</dbReference>
<accession>A0ABP8U9G2</accession>